<dbReference type="InterPro" id="IPR036236">
    <property type="entry name" value="Znf_C2H2_sf"/>
</dbReference>
<dbReference type="SUPFAM" id="SSF57667">
    <property type="entry name" value="beta-beta-alpha zinc fingers"/>
    <property type="match status" value="7"/>
</dbReference>
<organism evidence="13 14">
    <name type="scientific">Canis lupus dingo</name>
    <name type="common">dingo</name>
    <dbReference type="NCBI Taxonomy" id="286419"/>
    <lineage>
        <taxon>Eukaryota</taxon>
        <taxon>Metazoa</taxon>
        <taxon>Chordata</taxon>
        <taxon>Craniata</taxon>
        <taxon>Vertebrata</taxon>
        <taxon>Euteleostomi</taxon>
        <taxon>Mammalia</taxon>
        <taxon>Eutheria</taxon>
        <taxon>Laurasiatheria</taxon>
        <taxon>Carnivora</taxon>
        <taxon>Caniformia</taxon>
        <taxon>Canidae</taxon>
        <taxon>Canis</taxon>
    </lineage>
</organism>
<evidence type="ECO:0000313" key="13">
    <source>
        <dbReference type="Ensembl" id="ENSCAFP00020023821.1"/>
    </source>
</evidence>
<evidence type="ECO:0000259" key="12">
    <source>
        <dbReference type="PROSITE" id="PS50157"/>
    </source>
</evidence>
<dbReference type="FunFam" id="3.30.160.60:FF:000295">
    <property type="entry name" value="zinc finger protein 19"/>
    <property type="match status" value="1"/>
</dbReference>
<feature type="domain" description="C2H2-type" evidence="12">
    <location>
        <begin position="382"/>
        <end position="409"/>
    </location>
</feature>
<dbReference type="InterPro" id="IPR013087">
    <property type="entry name" value="Znf_C2H2_type"/>
</dbReference>
<feature type="domain" description="C2H2-type" evidence="12">
    <location>
        <begin position="438"/>
        <end position="465"/>
    </location>
</feature>
<dbReference type="FunFam" id="3.30.160.60:FF:000185">
    <property type="entry name" value="zinc finger protein 319"/>
    <property type="match status" value="1"/>
</dbReference>
<comment type="similarity">
    <text evidence="2">Belongs to the krueppel C2H2-type zinc-finger protein family.</text>
</comment>
<dbReference type="Ensembl" id="ENSCAFT00020027512.1">
    <property type="protein sequence ID" value="ENSCAFP00020023821.1"/>
    <property type="gene ID" value="ENSCAFG00020018757.1"/>
</dbReference>
<dbReference type="FunFam" id="3.30.160.60:FF:000307">
    <property type="entry name" value="Zinc finger protein ZFP69 isoform 1"/>
    <property type="match status" value="1"/>
</dbReference>
<dbReference type="GO" id="GO:0000981">
    <property type="term" value="F:DNA-binding transcription factor activity, RNA polymerase II-specific"/>
    <property type="evidence" value="ECO:0007669"/>
    <property type="project" value="TreeGrafter"/>
</dbReference>
<dbReference type="Pfam" id="PF00096">
    <property type="entry name" value="zf-C2H2"/>
    <property type="match status" value="5"/>
</dbReference>
<dbReference type="PANTHER" id="PTHR24381:SF366">
    <property type="entry name" value="ZINC FINGER PROTEIN 383"/>
    <property type="match status" value="1"/>
</dbReference>
<dbReference type="PROSITE" id="PS00028">
    <property type="entry name" value="ZINC_FINGER_C2H2_1"/>
    <property type="match status" value="7"/>
</dbReference>
<keyword evidence="9" id="KW-0804">Transcription</keyword>
<reference evidence="13" key="1">
    <citation type="submission" date="2025-08" db="UniProtKB">
        <authorList>
            <consortium name="Ensembl"/>
        </authorList>
    </citation>
    <scope>IDENTIFICATION</scope>
</reference>
<name>A0A8C0KXL6_CANLU</name>
<dbReference type="GO" id="GO:0005634">
    <property type="term" value="C:nucleus"/>
    <property type="evidence" value="ECO:0007669"/>
    <property type="project" value="UniProtKB-SubCell"/>
</dbReference>
<comment type="subcellular location">
    <subcellularLocation>
        <location evidence="1">Nucleus</location>
    </subcellularLocation>
</comment>
<feature type="domain" description="C2H2-type" evidence="12">
    <location>
        <begin position="466"/>
        <end position="489"/>
    </location>
</feature>
<dbReference type="Proteomes" id="UP000694391">
    <property type="component" value="Unplaced"/>
</dbReference>
<dbReference type="SMART" id="SM00355">
    <property type="entry name" value="ZnF_C2H2"/>
    <property type="match status" value="9"/>
</dbReference>
<sequence length="489" mass="57394">MIDWKNDGESKGHQRCHEGYKTFWKTSLLKSASSAKQCVSISKGSNQMVKHTYLQNEKLENLESYLVHAKNNHLNHPESRIGLTFESNISENQRFKNEEQSAKWDPFEKSFTEELTLQNYQNIFNENRIAQCSESDKKFNQGTNVNKHVRIHFPENHYDGDKCEEVCYQSSKLIIHKSSPVGENLYKYNECGKSGNQFFSVCDYQRIHMEKNSYRCYKHENMFSQESGLNIYNTVGTGQETSISKECGKASDWHSSLSQQQPMHTREKPYKCKEYSKVFIHHSYLTQHHKIHSGEKPYQCEECGKAFNQHSALIRHQRIHTGEKPYQCEECGKAFNQYSNLIQHHRIHTGERHYQCEECGKAFNQQSNLTQHHRIHSGEKPYQCKECGQAFNQHANLTRHHRIHTGEKPYICKECGKAFNRHSYLIRHHRIHTGEKPYKCEECGKAFSQQSKLPEHHRIHSGEKPFICEACGKAFKRRSHLTQHHRIHI</sequence>
<evidence type="ECO:0000256" key="1">
    <source>
        <dbReference type="ARBA" id="ARBA00004123"/>
    </source>
</evidence>
<proteinExistence type="inferred from homology"/>
<dbReference type="FunFam" id="3.30.160.60:FF:000087">
    <property type="entry name" value="Zinc finger protein 354B"/>
    <property type="match status" value="1"/>
</dbReference>
<keyword evidence="4" id="KW-0677">Repeat</keyword>
<accession>A0A8C0KXL6</accession>
<keyword evidence="7" id="KW-0805">Transcription regulation</keyword>
<feature type="domain" description="C2H2-type" evidence="12">
    <location>
        <begin position="298"/>
        <end position="325"/>
    </location>
</feature>
<evidence type="ECO:0000256" key="6">
    <source>
        <dbReference type="ARBA" id="ARBA00022833"/>
    </source>
</evidence>
<dbReference type="AlphaFoldDB" id="A0A8C0KXL6"/>
<evidence type="ECO:0000256" key="11">
    <source>
        <dbReference type="PROSITE-ProRule" id="PRU00042"/>
    </source>
</evidence>
<keyword evidence="10" id="KW-0539">Nucleus</keyword>
<evidence type="ECO:0000313" key="14">
    <source>
        <dbReference type="Proteomes" id="UP000694391"/>
    </source>
</evidence>
<dbReference type="FunFam" id="3.30.160.60:FF:002343">
    <property type="entry name" value="Zinc finger protein 33A"/>
    <property type="match status" value="2"/>
</dbReference>
<reference evidence="13" key="2">
    <citation type="submission" date="2025-09" db="UniProtKB">
        <authorList>
            <consortium name="Ensembl"/>
        </authorList>
    </citation>
    <scope>IDENTIFICATION</scope>
</reference>
<evidence type="ECO:0000256" key="5">
    <source>
        <dbReference type="ARBA" id="ARBA00022771"/>
    </source>
</evidence>
<keyword evidence="8" id="KW-0238">DNA-binding</keyword>
<feature type="domain" description="C2H2-type" evidence="12">
    <location>
        <begin position="326"/>
        <end position="353"/>
    </location>
</feature>
<feature type="domain" description="C2H2-type" evidence="12">
    <location>
        <begin position="410"/>
        <end position="437"/>
    </location>
</feature>
<evidence type="ECO:0000256" key="7">
    <source>
        <dbReference type="ARBA" id="ARBA00023015"/>
    </source>
</evidence>
<feature type="domain" description="C2H2-type" evidence="12">
    <location>
        <begin position="130"/>
        <end position="157"/>
    </location>
</feature>
<evidence type="ECO:0000256" key="4">
    <source>
        <dbReference type="ARBA" id="ARBA00022737"/>
    </source>
</evidence>
<feature type="domain" description="C2H2-type" evidence="12">
    <location>
        <begin position="270"/>
        <end position="297"/>
    </location>
</feature>
<feature type="domain" description="C2H2-type" evidence="12">
    <location>
        <begin position="354"/>
        <end position="381"/>
    </location>
</feature>
<evidence type="ECO:0000256" key="10">
    <source>
        <dbReference type="ARBA" id="ARBA00023242"/>
    </source>
</evidence>
<dbReference type="FunFam" id="3.30.160.60:FF:000005">
    <property type="entry name" value="Zinc finger protein 14 homolog"/>
    <property type="match status" value="1"/>
</dbReference>
<dbReference type="Gene3D" id="3.30.160.60">
    <property type="entry name" value="Classic Zinc Finger"/>
    <property type="match status" value="11"/>
</dbReference>
<dbReference type="FunFam" id="3.30.160.60:FF:002090">
    <property type="entry name" value="Zinc finger protein 473"/>
    <property type="match status" value="1"/>
</dbReference>
<keyword evidence="3" id="KW-0479">Metal-binding</keyword>
<dbReference type="GO" id="GO:0000977">
    <property type="term" value="F:RNA polymerase II transcription regulatory region sequence-specific DNA binding"/>
    <property type="evidence" value="ECO:0007669"/>
    <property type="project" value="TreeGrafter"/>
</dbReference>
<evidence type="ECO:0000256" key="2">
    <source>
        <dbReference type="ARBA" id="ARBA00006991"/>
    </source>
</evidence>
<keyword evidence="6" id="KW-0862">Zinc</keyword>
<dbReference type="GeneTree" id="ENSGT00940000153165"/>
<evidence type="ECO:0000256" key="8">
    <source>
        <dbReference type="ARBA" id="ARBA00023125"/>
    </source>
</evidence>
<evidence type="ECO:0000256" key="3">
    <source>
        <dbReference type="ARBA" id="ARBA00022723"/>
    </source>
</evidence>
<dbReference type="GO" id="GO:0008270">
    <property type="term" value="F:zinc ion binding"/>
    <property type="evidence" value="ECO:0007669"/>
    <property type="project" value="UniProtKB-KW"/>
</dbReference>
<dbReference type="PROSITE" id="PS50157">
    <property type="entry name" value="ZINC_FINGER_C2H2_2"/>
    <property type="match status" value="9"/>
</dbReference>
<dbReference type="PANTHER" id="PTHR24381">
    <property type="entry name" value="ZINC FINGER PROTEIN"/>
    <property type="match status" value="1"/>
</dbReference>
<keyword evidence="14" id="KW-1185">Reference proteome</keyword>
<protein>
    <recommendedName>
        <fullName evidence="12">C2H2-type domain-containing protein</fullName>
    </recommendedName>
</protein>
<evidence type="ECO:0000256" key="9">
    <source>
        <dbReference type="ARBA" id="ARBA00023163"/>
    </source>
</evidence>
<keyword evidence="5 11" id="KW-0863">Zinc-finger</keyword>
<dbReference type="Pfam" id="PF13465">
    <property type="entry name" value="zf-H2C2_2"/>
    <property type="match status" value="1"/>
</dbReference>